<dbReference type="PANTHER" id="PTHR43084">
    <property type="entry name" value="PERSULFIDE DIOXYGENASE ETHE1"/>
    <property type="match status" value="1"/>
</dbReference>
<organism evidence="4 5">
    <name type="scientific">Lentithecium fluviatile CBS 122367</name>
    <dbReference type="NCBI Taxonomy" id="1168545"/>
    <lineage>
        <taxon>Eukaryota</taxon>
        <taxon>Fungi</taxon>
        <taxon>Dikarya</taxon>
        <taxon>Ascomycota</taxon>
        <taxon>Pezizomycotina</taxon>
        <taxon>Dothideomycetes</taxon>
        <taxon>Pleosporomycetidae</taxon>
        <taxon>Pleosporales</taxon>
        <taxon>Massarineae</taxon>
        <taxon>Lentitheciaceae</taxon>
        <taxon>Lentithecium</taxon>
    </lineage>
</organism>
<dbReference type="OrthoDB" id="449487at2759"/>
<feature type="region of interest" description="Disordered" evidence="2">
    <location>
        <begin position="35"/>
        <end position="54"/>
    </location>
</feature>
<dbReference type="InterPro" id="IPR001279">
    <property type="entry name" value="Metallo-B-lactamas"/>
</dbReference>
<dbReference type="CDD" id="cd07724">
    <property type="entry name" value="POD-like_MBL-fold"/>
    <property type="match status" value="1"/>
</dbReference>
<keyword evidence="5" id="KW-1185">Reference proteome</keyword>
<dbReference type="Proteomes" id="UP000799291">
    <property type="component" value="Unassembled WGS sequence"/>
</dbReference>
<accession>A0A6G1IXU2</accession>
<feature type="compositionally biased region" description="Polar residues" evidence="2">
    <location>
        <begin position="38"/>
        <end position="48"/>
    </location>
</feature>
<evidence type="ECO:0000256" key="1">
    <source>
        <dbReference type="ARBA" id="ARBA00022723"/>
    </source>
</evidence>
<feature type="compositionally biased region" description="Polar residues" evidence="2">
    <location>
        <begin position="9"/>
        <end position="22"/>
    </location>
</feature>
<evidence type="ECO:0000259" key="3">
    <source>
        <dbReference type="SMART" id="SM00849"/>
    </source>
</evidence>
<sequence>MANLHSALSPKTPTSGRKTNPIIQRPSYFPAKIARNKPQGQAKYTTASPGPGEPTITSVFEPVTGTFQYIVADPTIKTACIIDPVLDYDPVTQALTTASADRLLDLTKKNGYRVDWILETHAHADHLTAASYLRSQLEKQQGHQPSVGIGKRIGMVQERFGKRYGVPAKEYEGVFDKLFDDDEVFEIGEMKGVAMHLPGHTPDHLGYRIGDNVFCGDSVFHVDIGTARCDFPGGSIPALWQSAQRLLTLPDNVKIWTGHDYPPDERSEPVPWVSVKQHKELNKHIKKGIKEEEFVAMRTERDKALAAPRLLHQSLQFNIRGGKLPEENESGLRLMHLPLKVGEVW</sequence>
<dbReference type="AlphaFoldDB" id="A0A6G1IXU2"/>
<dbReference type="GO" id="GO:0046872">
    <property type="term" value="F:metal ion binding"/>
    <property type="evidence" value="ECO:0007669"/>
    <property type="project" value="UniProtKB-KW"/>
</dbReference>
<dbReference type="GO" id="GO:0070813">
    <property type="term" value="P:hydrogen sulfide metabolic process"/>
    <property type="evidence" value="ECO:0007669"/>
    <property type="project" value="TreeGrafter"/>
</dbReference>
<protein>
    <submittedName>
        <fullName evidence="4">Metallo-hydrolase/oxidoreductase</fullName>
    </submittedName>
</protein>
<keyword evidence="4" id="KW-0378">Hydrolase</keyword>
<dbReference type="GO" id="GO:0016787">
    <property type="term" value="F:hydrolase activity"/>
    <property type="evidence" value="ECO:0007669"/>
    <property type="project" value="UniProtKB-KW"/>
</dbReference>
<dbReference type="InterPro" id="IPR044528">
    <property type="entry name" value="POD-like_MBL-fold"/>
</dbReference>
<dbReference type="EMBL" id="MU005585">
    <property type="protein sequence ID" value="KAF2683064.1"/>
    <property type="molecule type" value="Genomic_DNA"/>
</dbReference>
<keyword evidence="1" id="KW-0479">Metal-binding</keyword>
<evidence type="ECO:0000313" key="4">
    <source>
        <dbReference type="EMBL" id="KAF2683064.1"/>
    </source>
</evidence>
<evidence type="ECO:0000313" key="5">
    <source>
        <dbReference type="Proteomes" id="UP000799291"/>
    </source>
</evidence>
<feature type="domain" description="Metallo-beta-lactamase" evidence="3">
    <location>
        <begin position="65"/>
        <end position="259"/>
    </location>
</feature>
<dbReference type="GO" id="GO:0006749">
    <property type="term" value="P:glutathione metabolic process"/>
    <property type="evidence" value="ECO:0007669"/>
    <property type="project" value="InterPro"/>
</dbReference>
<evidence type="ECO:0000256" key="2">
    <source>
        <dbReference type="SAM" id="MobiDB-lite"/>
    </source>
</evidence>
<proteinExistence type="predicted"/>
<dbReference type="GO" id="GO:0050313">
    <property type="term" value="F:sulfur dioxygenase activity"/>
    <property type="evidence" value="ECO:0007669"/>
    <property type="project" value="InterPro"/>
</dbReference>
<name>A0A6G1IXU2_9PLEO</name>
<reference evidence="4" key="1">
    <citation type="journal article" date="2020" name="Stud. Mycol.">
        <title>101 Dothideomycetes genomes: a test case for predicting lifestyles and emergence of pathogens.</title>
        <authorList>
            <person name="Haridas S."/>
            <person name="Albert R."/>
            <person name="Binder M."/>
            <person name="Bloem J."/>
            <person name="Labutti K."/>
            <person name="Salamov A."/>
            <person name="Andreopoulos B."/>
            <person name="Baker S."/>
            <person name="Barry K."/>
            <person name="Bills G."/>
            <person name="Bluhm B."/>
            <person name="Cannon C."/>
            <person name="Castanera R."/>
            <person name="Culley D."/>
            <person name="Daum C."/>
            <person name="Ezra D."/>
            <person name="Gonzalez J."/>
            <person name="Henrissat B."/>
            <person name="Kuo A."/>
            <person name="Liang C."/>
            <person name="Lipzen A."/>
            <person name="Lutzoni F."/>
            <person name="Magnuson J."/>
            <person name="Mondo S."/>
            <person name="Nolan M."/>
            <person name="Ohm R."/>
            <person name="Pangilinan J."/>
            <person name="Park H.-J."/>
            <person name="Ramirez L."/>
            <person name="Alfaro M."/>
            <person name="Sun H."/>
            <person name="Tritt A."/>
            <person name="Yoshinaga Y."/>
            <person name="Zwiers L.-H."/>
            <person name="Turgeon B."/>
            <person name="Goodwin S."/>
            <person name="Spatafora J."/>
            <person name="Crous P."/>
            <person name="Grigoriev I."/>
        </authorList>
    </citation>
    <scope>NUCLEOTIDE SEQUENCE</scope>
    <source>
        <strain evidence="4">CBS 122367</strain>
    </source>
</reference>
<dbReference type="SMART" id="SM00849">
    <property type="entry name" value="Lactamase_B"/>
    <property type="match status" value="1"/>
</dbReference>
<gene>
    <name evidence="4" type="ORF">K458DRAFT_390340</name>
</gene>
<dbReference type="FunFam" id="3.60.15.10:FF:000033">
    <property type="entry name" value="MBL fold metallo-hydrolase"/>
    <property type="match status" value="1"/>
</dbReference>
<dbReference type="SUPFAM" id="SSF56281">
    <property type="entry name" value="Metallo-hydrolase/oxidoreductase"/>
    <property type="match status" value="1"/>
</dbReference>
<dbReference type="InterPro" id="IPR036866">
    <property type="entry name" value="RibonucZ/Hydroxyglut_hydro"/>
</dbReference>
<dbReference type="Pfam" id="PF00753">
    <property type="entry name" value="Lactamase_B"/>
    <property type="match status" value="1"/>
</dbReference>
<dbReference type="Gene3D" id="3.60.15.10">
    <property type="entry name" value="Ribonuclease Z/Hydroxyacylglutathione hydrolase-like"/>
    <property type="match status" value="1"/>
</dbReference>
<dbReference type="InterPro" id="IPR051682">
    <property type="entry name" value="Mito_Persulfide_Diox"/>
</dbReference>
<feature type="region of interest" description="Disordered" evidence="2">
    <location>
        <begin position="1"/>
        <end position="23"/>
    </location>
</feature>
<dbReference type="PANTHER" id="PTHR43084:SF1">
    <property type="entry name" value="PERSULFIDE DIOXYGENASE ETHE1, MITOCHONDRIAL"/>
    <property type="match status" value="1"/>
</dbReference>